<reference evidence="1 2" key="1">
    <citation type="submission" date="2017-03" db="EMBL/GenBank/DDBJ databases">
        <title>Genomic and clinical evidence uncovers the enterohepatic species Helicobacter valdiviensis as a potential human intestinal pathogen.</title>
        <authorList>
            <person name="Fresia P."/>
            <person name="Jara R."/>
            <person name="Sierra R."/>
            <person name="Ferres I."/>
            <person name="Greif G."/>
            <person name="Iraola G."/>
            <person name="Collado L."/>
        </authorList>
    </citation>
    <scope>NUCLEOTIDE SEQUENCE [LARGE SCALE GENOMIC DNA]</scope>
    <source>
        <strain evidence="1 2">WBE14</strain>
    </source>
</reference>
<dbReference type="AlphaFoldDB" id="A0A2W6NE33"/>
<comment type="caution">
    <text evidence="1">The sequence shown here is derived from an EMBL/GenBank/DDBJ whole genome shotgun (WGS) entry which is preliminary data.</text>
</comment>
<evidence type="ECO:0000313" key="2">
    <source>
        <dbReference type="Proteomes" id="UP000249746"/>
    </source>
</evidence>
<protein>
    <submittedName>
        <fullName evidence="1">Uncharacterized protein</fullName>
    </submittedName>
</protein>
<dbReference type="Proteomes" id="UP000249746">
    <property type="component" value="Unassembled WGS sequence"/>
</dbReference>
<sequence length="117" mass="14342">MKHYVTIYIDPLVECFLDFKNQCYWQREDFTHAFLGLTKNKSPDELDKMKFERDVKYWDYNLGKLVTFRKEEYKWYDTTTINEFNDGFWGFGTKMNSVNITTNKILKNNQYIVKRYL</sequence>
<gene>
    <name evidence="1" type="ORF">B6S12_10350</name>
</gene>
<dbReference type="RefSeq" id="WP_181451043.1">
    <property type="nucleotide sequence ID" value="NZ_NBIU01000065.1"/>
</dbReference>
<accession>A0A2W6NE33</accession>
<evidence type="ECO:0000313" key="1">
    <source>
        <dbReference type="EMBL" id="PZT47200.1"/>
    </source>
</evidence>
<organism evidence="1 2">
    <name type="scientific">Helicobacter valdiviensis</name>
    <dbReference type="NCBI Taxonomy" id="1458358"/>
    <lineage>
        <taxon>Bacteria</taxon>
        <taxon>Pseudomonadati</taxon>
        <taxon>Campylobacterota</taxon>
        <taxon>Epsilonproteobacteria</taxon>
        <taxon>Campylobacterales</taxon>
        <taxon>Helicobacteraceae</taxon>
        <taxon>Helicobacter</taxon>
    </lineage>
</organism>
<keyword evidence="2" id="KW-1185">Reference proteome</keyword>
<dbReference type="EMBL" id="NBIU01000065">
    <property type="protein sequence ID" value="PZT47200.1"/>
    <property type="molecule type" value="Genomic_DNA"/>
</dbReference>
<proteinExistence type="predicted"/>
<name>A0A2W6NE33_9HELI</name>